<sequence>MKAEHLVIPTAPSSPESLCWSGDALIDWVSGGIRYGLDGTLTDASIRYGYRFDSAVSSQDGRYAAIYENLGTKAILLRDGKQVRELNRSYYHADDYAYPIALHTLPNGRTLLAHCPEEYCRLEIEDAETGERLTRRDSDSPDVFHSRLQFSRDGRYLLSAGWIWQPVDAAYVYDVARALEQPGSLDQPSSFVSNDSFLEIHEAAFGAGDTLVMTCSGLDEDSLPSGMKWMGEGDDVGLGVYSLTERRFLSMVPVTEALGTFMVVGNAAVGFYEHPKLVELTTSRLLESWPGIVTGTRSGSILRGRPPQPPLAMDPAGGRFAVRTDKGIEVLRFRP</sequence>
<protein>
    <submittedName>
        <fullName evidence="1">Uncharacterized protein</fullName>
    </submittedName>
</protein>
<comment type="caution">
    <text evidence="1">The sequence shown here is derived from an EMBL/GenBank/DDBJ whole genome shotgun (WGS) entry which is preliminary data.</text>
</comment>
<accession>A0ABX9JPV7</accession>
<evidence type="ECO:0000313" key="1">
    <source>
        <dbReference type="EMBL" id="REG24026.1"/>
    </source>
</evidence>
<evidence type="ECO:0000313" key="2">
    <source>
        <dbReference type="Proteomes" id="UP000256345"/>
    </source>
</evidence>
<organism evidence="1 2">
    <name type="scientific">Archangium gephyra</name>
    <dbReference type="NCBI Taxonomy" id="48"/>
    <lineage>
        <taxon>Bacteria</taxon>
        <taxon>Pseudomonadati</taxon>
        <taxon>Myxococcota</taxon>
        <taxon>Myxococcia</taxon>
        <taxon>Myxococcales</taxon>
        <taxon>Cystobacterineae</taxon>
        <taxon>Archangiaceae</taxon>
        <taxon>Archangium</taxon>
    </lineage>
</organism>
<dbReference type="RefSeq" id="WP_047862293.1">
    <property type="nucleotide sequence ID" value="NZ_CP011509.1"/>
</dbReference>
<name>A0ABX9JPV7_9BACT</name>
<dbReference type="InterPro" id="IPR011044">
    <property type="entry name" value="Quino_amine_DH_bsu"/>
</dbReference>
<dbReference type="SUPFAM" id="SSF50969">
    <property type="entry name" value="YVTN repeat-like/Quinoprotein amine dehydrogenase"/>
    <property type="match status" value="1"/>
</dbReference>
<keyword evidence="2" id="KW-1185">Reference proteome</keyword>
<gene>
    <name evidence="1" type="ORF">ATI61_11565</name>
</gene>
<dbReference type="Proteomes" id="UP000256345">
    <property type="component" value="Unassembled WGS sequence"/>
</dbReference>
<proteinExistence type="predicted"/>
<reference evidence="1 2" key="1">
    <citation type="submission" date="2018-08" db="EMBL/GenBank/DDBJ databases">
        <title>Genomic Encyclopedia of Archaeal and Bacterial Type Strains, Phase II (KMG-II): from individual species to whole genera.</title>
        <authorList>
            <person name="Goeker M."/>
        </authorList>
    </citation>
    <scope>NUCLEOTIDE SEQUENCE [LARGE SCALE GENOMIC DNA]</scope>
    <source>
        <strain evidence="1 2">DSM 2261</strain>
    </source>
</reference>
<dbReference type="EMBL" id="QUMU01000015">
    <property type="protein sequence ID" value="REG24026.1"/>
    <property type="molecule type" value="Genomic_DNA"/>
</dbReference>